<dbReference type="EMBL" id="BBMS01000079">
    <property type="protein sequence ID" value="GAL29963.1"/>
    <property type="molecule type" value="Genomic_DNA"/>
</dbReference>
<sequence>MEVIIELEVALQQFEIRQDKVEVERLIHPNFIEVGRSGKSYDTKSKEF</sequence>
<protein>
    <submittedName>
        <fullName evidence="1">Uncharacterized protein</fullName>
    </submittedName>
</protein>
<organism evidence="1 2">
    <name type="scientific">Vibrio variabilis</name>
    <dbReference type="NCBI Taxonomy" id="990271"/>
    <lineage>
        <taxon>Bacteria</taxon>
        <taxon>Pseudomonadati</taxon>
        <taxon>Pseudomonadota</taxon>
        <taxon>Gammaproteobacteria</taxon>
        <taxon>Vibrionales</taxon>
        <taxon>Vibrionaceae</taxon>
        <taxon>Vibrio</taxon>
    </lineage>
</organism>
<reference evidence="2" key="1">
    <citation type="submission" date="2014-09" db="EMBL/GenBank/DDBJ databases">
        <title>Vibrio variabilis JCM 19239. (C206) whole genome shotgun sequence.</title>
        <authorList>
            <person name="Sawabe T."/>
            <person name="Meirelles P."/>
            <person name="Nakanishi M."/>
            <person name="Sayaka M."/>
            <person name="Hattori M."/>
            <person name="Ohkuma M."/>
        </authorList>
    </citation>
    <scope>NUCLEOTIDE SEQUENCE [LARGE SCALE GENOMIC DNA]</scope>
    <source>
        <strain evidence="2">JCM 19239</strain>
    </source>
</reference>
<gene>
    <name evidence="1" type="ORF">JCM19239_7832</name>
</gene>
<evidence type="ECO:0000313" key="1">
    <source>
        <dbReference type="EMBL" id="GAL29963.1"/>
    </source>
</evidence>
<evidence type="ECO:0000313" key="2">
    <source>
        <dbReference type="Proteomes" id="UP000029223"/>
    </source>
</evidence>
<accession>A0ABQ0JMH9</accession>
<name>A0ABQ0JMH9_9VIBR</name>
<dbReference type="Proteomes" id="UP000029223">
    <property type="component" value="Unassembled WGS sequence"/>
</dbReference>
<proteinExistence type="predicted"/>
<comment type="caution">
    <text evidence="1">The sequence shown here is derived from an EMBL/GenBank/DDBJ whole genome shotgun (WGS) entry which is preliminary data.</text>
</comment>
<keyword evidence="2" id="KW-1185">Reference proteome</keyword>